<evidence type="ECO:0000313" key="5">
    <source>
        <dbReference type="Proteomes" id="UP001190452"/>
    </source>
</evidence>
<evidence type="ECO:0000313" key="2">
    <source>
        <dbReference type="EMBL" id="CAJ0681155.1"/>
    </source>
</evidence>
<accession>A0AAD2AJX3</accession>
<dbReference type="GO" id="GO:0003700">
    <property type="term" value="F:DNA-binding transcription factor activity"/>
    <property type="evidence" value="ECO:0007669"/>
    <property type="project" value="InterPro"/>
</dbReference>
<evidence type="ECO:0000313" key="4">
    <source>
        <dbReference type="Proteomes" id="UP001190002"/>
    </source>
</evidence>
<dbReference type="AlphaFoldDB" id="A0AAD2AJX3"/>
<keyword evidence="5" id="KW-1185">Reference proteome</keyword>
<dbReference type="InterPro" id="IPR036388">
    <property type="entry name" value="WH-like_DNA-bd_sf"/>
</dbReference>
<evidence type="ECO:0000313" key="3">
    <source>
        <dbReference type="EMBL" id="CAJ0850680.1"/>
    </source>
</evidence>
<sequence>MSAANPRPLSKQDFETLSDFRYHLRRFLRASEDLIHSKGITPLQYQLLLHVKGYAGREWATVGELAERLQASPHGTAALVTRCEEAGLVERRQSDADARQVEVHLSRKGDRLVALLAGLHQSELSAFSRAFKIPHLEQPADPSAEQSRHANP</sequence>
<dbReference type="Proteomes" id="UP001190452">
    <property type="component" value="Unassembled WGS sequence"/>
</dbReference>
<dbReference type="InterPro" id="IPR039422">
    <property type="entry name" value="MarR/SlyA-like"/>
</dbReference>
<dbReference type="Gene3D" id="1.10.10.10">
    <property type="entry name" value="Winged helix-like DNA-binding domain superfamily/Winged helix DNA-binding domain"/>
    <property type="match status" value="1"/>
</dbReference>
<dbReference type="RefSeq" id="WP_082844441.1">
    <property type="nucleotide sequence ID" value="NZ_CATVWW010000001.1"/>
</dbReference>
<dbReference type="PROSITE" id="PS50995">
    <property type="entry name" value="HTH_MARR_2"/>
    <property type="match status" value="1"/>
</dbReference>
<dbReference type="InterPro" id="IPR000835">
    <property type="entry name" value="HTH_MarR-typ"/>
</dbReference>
<dbReference type="Proteomes" id="UP001190002">
    <property type="component" value="Unassembled WGS sequence"/>
</dbReference>
<dbReference type="EMBL" id="CAUDKV010000001">
    <property type="protein sequence ID" value="CAJ0850680.1"/>
    <property type="molecule type" value="Genomic_DNA"/>
</dbReference>
<comment type="caution">
    <text evidence="2">The sequence shown here is derived from an EMBL/GenBank/DDBJ whole genome shotgun (WGS) entry which is preliminary data.</text>
</comment>
<dbReference type="GO" id="GO:0006950">
    <property type="term" value="P:response to stress"/>
    <property type="evidence" value="ECO:0007669"/>
    <property type="project" value="TreeGrafter"/>
</dbReference>
<dbReference type="PANTHER" id="PTHR33164:SF43">
    <property type="entry name" value="HTH-TYPE TRANSCRIPTIONAL REPRESSOR YETL"/>
    <property type="match status" value="1"/>
</dbReference>
<feature type="domain" description="HTH marR-type" evidence="1">
    <location>
        <begin position="17"/>
        <end position="145"/>
    </location>
</feature>
<evidence type="ECO:0000259" key="1">
    <source>
        <dbReference type="PROSITE" id="PS50995"/>
    </source>
</evidence>
<protein>
    <recommendedName>
        <fullName evidence="1">HTH marR-type domain-containing protein</fullName>
    </recommendedName>
</protein>
<organism evidence="2 4">
    <name type="scientific">Ralstonia mannitolilytica</name>
    <dbReference type="NCBI Taxonomy" id="105219"/>
    <lineage>
        <taxon>Bacteria</taxon>
        <taxon>Pseudomonadati</taxon>
        <taxon>Pseudomonadota</taxon>
        <taxon>Betaproteobacteria</taxon>
        <taxon>Burkholderiales</taxon>
        <taxon>Burkholderiaceae</taxon>
        <taxon>Ralstonia</taxon>
    </lineage>
</organism>
<dbReference type="SUPFAM" id="SSF46785">
    <property type="entry name" value="Winged helix' DNA-binding domain"/>
    <property type="match status" value="1"/>
</dbReference>
<dbReference type="PANTHER" id="PTHR33164">
    <property type="entry name" value="TRANSCRIPTIONAL REGULATOR, MARR FAMILY"/>
    <property type="match status" value="1"/>
</dbReference>
<name>A0AAD2AJX3_9RALS</name>
<dbReference type="Pfam" id="PF12802">
    <property type="entry name" value="MarR_2"/>
    <property type="match status" value="1"/>
</dbReference>
<gene>
    <name evidence="3" type="ORF">R77569_00376</name>
    <name evidence="2" type="ORF">R77591_01194</name>
</gene>
<proteinExistence type="predicted"/>
<dbReference type="EMBL" id="CATVXE010000004">
    <property type="protein sequence ID" value="CAJ0681155.1"/>
    <property type="molecule type" value="Genomic_DNA"/>
</dbReference>
<reference evidence="2 5" key="1">
    <citation type="submission" date="2023-07" db="EMBL/GenBank/DDBJ databases">
        <authorList>
            <person name="Peeters C."/>
        </authorList>
    </citation>
    <scope>NUCLEOTIDE SEQUENCE</scope>
    <source>
        <strain evidence="3 5">R-77569</strain>
        <strain evidence="2">R-77591</strain>
    </source>
</reference>
<dbReference type="InterPro" id="IPR036390">
    <property type="entry name" value="WH_DNA-bd_sf"/>
</dbReference>
<dbReference type="SMART" id="SM00347">
    <property type="entry name" value="HTH_MARR"/>
    <property type="match status" value="1"/>
</dbReference>